<dbReference type="SUPFAM" id="SSF48403">
    <property type="entry name" value="Ankyrin repeat"/>
    <property type="match status" value="1"/>
</dbReference>
<dbReference type="SMART" id="SM00248">
    <property type="entry name" value="ANK"/>
    <property type="match status" value="2"/>
</dbReference>
<organism evidence="1 2">
    <name type="scientific">Coccomyxa subellipsoidea (strain C-169)</name>
    <name type="common">Green microalga</name>
    <dbReference type="NCBI Taxonomy" id="574566"/>
    <lineage>
        <taxon>Eukaryota</taxon>
        <taxon>Viridiplantae</taxon>
        <taxon>Chlorophyta</taxon>
        <taxon>core chlorophytes</taxon>
        <taxon>Trebouxiophyceae</taxon>
        <taxon>Trebouxiophyceae incertae sedis</taxon>
        <taxon>Coccomyxaceae</taxon>
        <taxon>Coccomyxa</taxon>
        <taxon>Coccomyxa subellipsoidea</taxon>
    </lineage>
</organism>
<dbReference type="KEGG" id="csl:COCSUDRAFT_83673"/>
<name>I0Z150_COCSC</name>
<dbReference type="OrthoDB" id="531244at2759"/>
<dbReference type="AlphaFoldDB" id="I0Z150"/>
<dbReference type="PANTHER" id="PTHR22677">
    <property type="entry name" value="ANKYRIN REPEAT DOMAIN-CONTAINING PROTEIN 60"/>
    <property type="match status" value="1"/>
</dbReference>
<dbReference type="STRING" id="574566.I0Z150"/>
<protein>
    <submittedName>
        <fullName evidence="1">Uncharacterized protein</fullName>
    </submittedName>
</protein>
<dbReference type="eggNOG" id="KOG4177">
    <property type="taxonomic scope" value="Eukaryota"/>
</dbReference>
<dbReference type="GeneID" id="17041918"/>
<proteinExistence type="predicted"/>
<dbReference type="Gene3D" id="1.25.40.20">
    <property type="entry name" value="Ankyrin repeat-containing domain"/>
    <property type="match status" value="1"/>
</dbReference>
<dbReference type="EMBL" id="AGSI01000006">
    <property type="protein sequence ID" value="EIE24369.1"/>
    <property type="molecule type" value="Genomic_DNA"/>
</dbReference>
<keyword evidence="2" id="KW-1185">Reference proteome</keyword>
<evidence type="ECO:0000313" key="1">
    <source>
        <dbReference type="EMBL" id="EIE24369.1"/>
    </source>
</evidence>
<reference evidence="1 2" key="1">
    <citation type="journal article" date="2012" name="Genome Biol.">
        <title>The genome of the polar eukaryotic microalga coccomyxa subellipsoidea reveals traits of cold adaptation.</title>
        <authorList>
            <person name="Blanc G."/>
            <person name="Agarkova I."/>
            <person name="Grimwood J."/>
            <person name="Kuo A."/>
            <person name="Brueggeman A."/>
            <person name="Dunigan D."/>
            <person name="Gurnon J."/>
            <person name="Ladunga I."/>
            <person name="Lindquist E."/>
            <person name="Lucas S."/>
            <person name="Pangilinan J."/>
            <person name="Proschold T."/>
            <person name="Salamov A."/>
            <person name="Schmutz J."/>
            <person name="Weeks D."/>
            <person name="Yamada T."/>
            <person name="Claverie J.M."/>
            <person name="Grigoriev I."/>
            <person name="Van Etten J."/>
            <person name="Lomsadze A."/>
            <person name="Borodovsky M."/>
        </authorList>
    </citation>
    <scope>NUCLEOTIDE SEQUENCE [LARGE SCALE GENOMIC DNA]</scope>
    <source>
        <strain evidence="1 2">C-169</strain>
    </source>
</reference>
<comment type="caution">
    <text evidence="1">The sequence shown here is derived from an EMBL/GenBank/DDBJ whole genome shotgun (WGS) entry which is preliminary data.</text>
</comment>
<dbReference type="InterPro" id="IPR036770">
    <property type="entry name" value="Ankyrin_rpt-contain_sf"/>
</dbReference>
<gene>
    <name evidence="1" type="ORF">COCSUDRAFT_83673</name>
</gene>
<sequence length="68" mass="6830">MQNGATALRAATVLGDGEAVQVLLGGGADPNQETSRGTPLSAAAHEGDVSMLTLFLDAGAEVNHGQLR</sequence>
<accession>I0Z150</accession>
<dbReference type="InterPro" id="IPR002110">
    <property type="entry name" value="Ankyrin_rpt"/>
</dbReference>
<dbReference type="Proteomes" id="UP000007264">
    <property type="component" value="Unassembled WGS sequence"/>
</dbReference>
<dbReference type="PANTHER" id="PTHR22677:SF4">
    <property type="entry name" value="USHER SYNDROME TYPE-1G PROTEIN-LIKE PROTEIN"/>
    <property type="match status" value="1"/>
</dbReference>
<evidence type="ECO:0000313" key="2">
    <source>
        <dbReference type="Proteomes" id="UP000007264"/>
    </source>
</evidence>
<dbReference type="RefSeq" id="XP_005648913.1">
    <property type="nucleotide sequence ID" value="XM_005648856.1"/>
</dbReference>
<dbReference type="Pfam" id="PF12796">
    <property type="entry name" value="Ank_2"/>
    <property type="match status" value="1"/>
</dbReference>
<dbReference type="InterPro" id="IPR039323">
    <property type="entry name" value="ANKRD_45/46/60"/>
</dbReference>